<sequence>MKKILLLFLVILFCRANTSGQSYIGNSIDNYSGIHGVLNNPASIHGSGLKLDINLISTSAFAGSDYISLDKKILLEINGEFFINDSIEKFSRSDNNIYGNLEVLGPSAMYQLSPKHSIGITTRLRSFLNLNGISGQLIEDFIEDFDSKENYDFNMNKFNGTAHIWGEIGLTYGRSLLEFEGHRITGGISLKYLLGGGALYSNTTDFQGRYNMFNEILTTTGSLRYGSTPGIDSDYINVKRSSSGVAGDAGIVYRLLKNEDFNGISLSQNTYKLKVGISVTDIGTIHYNNSEEIEYNMINELNTNNLTGTSIEEILEENYREKERKTFTSEINLPTAIHGFIDYYIQEKLFVSINGSFSLLSDSKKYANRIINTVTATPRFESKLFSFYLPLSVRQYEVLSAGAGFRFGPLTLGSGSVLTNLFSDRARSTDIYLALKIPFYR</sequence>
<feature type="domain" description="DUF5723" evidence="1">
    <location>
        <begin position="41"/>
        <end position="412"/>
    </location>
</feature>
<dbReference type="RefSeq" id="WP_143411764.1">
    <property type="nucleotide sequence ID" value="NZ_VHSF01000004.1"/>
</dbReference>
<keyword evidence="3" id="KW-1185">Reference proteome</keyword>
<proteinExistence type="predicted"/>
<dbReference type="AlphaFoldDB" id="A0A550HX68"/>
<comment type="caution">
    <text evidence="2">The sequence shown here is derived from an EMBL/GenBank/DDBJ whole genome shotgun (WGS) entry which is preliminary data.</text>
</comment>
<evidence type="ECO:0000313" key="3">
    <source>
        <dbReference type="Proteomes" id="UP000315131"/>
    </source>
</evidence>
<evidence type="ECO:0000313" key="2">
    <source>
        <dbReference type="EMBL" id="TRO63323.1"/>
    </source>
</evidence>
<dbReference type="OrthoDB" id="9805336at2"/>
<dbReference type="Pfam" id="PF18990">
    <property type="entry name" value="DUF5723"/>
    <property type="match status" value="1"/>
</dbReference>
<dbReference type="EMBL" id="VHSF01000004">
    <property type="protein sequence ID" value="TRO63323.1"/>
    <property type="molecule type" value="Genomic_DNA"/>
</dbReference>
<evidence type="ECO:0000259" key="1">
    <source>
        <dbReference type="Pfam" id="PF18990"/>
    </source>
</evidence>
<accession>A0A550HX68</accession>
<gene>
    <name evidence="2" type="ORF">FGM01_13735</name>
</gene>
<reference evidence="2 3" key="1">
    <citation type="submission" date="2019-06" db="EMBL/GenBank/DDBJ databases">
        <title>Gramella sabulilitoris sp. nov., isolated from a marine sand.</title>
        <authorList>
            <person name="Yoon J.-H."/>
        </authorList>
    </citation>
    <scope>NUCLEOTIDE SEQUENCE [LARGE SCALE GENOMIC DNA]</scope>
    <source>
        <strain evidence="2 3">HSMS-1</strain>
    </source>
</reference>
<protein>
    <recommendedName>
        <fullName evidence="1">DUF5723 domain-containing protein</fullName>
    </recommendedName>
</protein>
<organism evidence="2 3">
    <name type="scientific">Christiangramia sabulilitoris</name>
    <dbReference type="NCBI Taxonomy" id="2583991"/>
    <lineage>
        <taxon>Bacteria</taxon>
        <taxon>Pseudomonadati</taxon>
        <taxon>Bacteroidota</taxon>
        <taxon>Flavobacteriia</taxon>
        <taxon>Flavobacteriales</taxon>
        <taxon>Flavobacteriaceae</taxon>
        <taxon>Christiangramia</taxon>
    </lineage>
</organism>
<name>A0A550HX68_9FLAO</name>
<dbReference type="InterPro" id="IPR043781">
    <property type="entry name" value="DUF5723"/>
</dbReference>
<dbReference type="Proteomes" id="UP000315131">
    <property type="component" value="Unassembled WGS sequence"/>
</dbReference>